<dbReference type="Pfam" id="PF16694">
    <property type="entry name" value="Cytochrome_P460"/>
    <property type="match status" value="1"/>
</dbReference>
<dbReference type="RefSeq" id="WP_341406857.1">
    <property type="nucleotide sequence ID" value="NZ_JBBUKT010000010.1"/>
</dbReference>
<dbReference type="EMBL" id="JBBUKT010000010">
    <property type="protein sequence ID" value="MEK7953093.1"/>
    <property type="molecule type" value="Genomic_DNA"/>
</dbReference>
<proteinExistence type="predicted"/>
<dbReference type="CDD" id="cd20753">
    <property type="entry name" value="cyt_P460_Mc-like"/>
    <property type="match status" value="1"/>
</dbReference>
<name>A0ABU9AZW6_9BACT</name>
<feature type="signal peptide" evidence="1">
    <location>
        <begin position="1"/>
        <end position="28"/>
    </location>
</feature>
<evidence type="ECO:0000256" key="1">
    <source>
        <dbReference type="SAM" id="SignalP"/>
    </source>
</evidence>
<evidence type="ECO:0000313" key="4">
    <source>
        <dbReference type="Proteomes" id="UP001371305"/>
    </source>
</evidence>
<dbReference type="InterPro" id="IPR032033">
    <property type="entry name" value="Cytochrome_P460"/>
</dbReference>
<dbReference type="Proteomes" id="UP001371305">
    <property type="component" value="Unassembled WGS sequence"/>
</dbReference>
<sequence>MRYFIYPGAAASLILSAATIGGRASAQAEDSKAADPARPDPGLMQIPEGYRDWKLISVAREEGKQDDIRAVLGNDIAIKAYREGTLPFPDGAIIARIAWALVPSEENNKAFGQAQSHVAGAPKNGVQFMFKDAKKYAATGGWGYAQFSEADGKPLIDKVKLAACYTCHQPAAAHDFVFTRYSLGGLAGQK</sequence>
<protein>
    <submittedName>
        <fullName evidence="3">Cytochrome P460 family protein</fullName>
    </submittedName>
</protein>
<evidence type="ECO:0000259" key="2">
    <source>
        <dbReference type="Pfam" id="PF16694"/>
    </source>
</evidence>
<evidence type="ECO:0000313" key="3">
    <source>
        <dbReference type="EMBL" id="MEK7953093.1"/>
    </source>
</evidence>
<organism evidence="3 4">
    <name type="scientific">Luteolibacter soli</name>
    <dbReference type="NCBI Taxonomy" id="3135280"/>
    <lineage>
        <taxon>Bacteria</taxon>
        <taxon>Pseudomonadati</taxon>
        <taxon>Verrucomicrobiota</taxon>
        <taxon>Verrucomicrobiia</taxon>
        <taxon>Verrucomicrobiales</taxon>
        <taxon>Verrucomicrobiaceae</taxon>
        <taxon>Luteolibacter</taxon>
    </lineage>
</organism>
<reference evidence="3 4" key="1">
    <citation type="submission" date="2024-04" db="EMBL/GenBank/DDBJ databases">
        <title>Luteolibacter sp. isolated from soil.</title>
        <authorList>
            <person name="An J."/>
        </authorList>
    </citation>
    <scope>NUCLEOTIDE SEQUENCE [LARGE SCALE GENOMIC DNA]</scope>
    <source>
        <strain evidence="3 4">Y139</strain>
    </source>
</reference>
<feature type="domain" description="Cytochrome P460" evidence="2">
    <location>
        <begin position="47"/>
        <end position="179"/>
    </location>
</feature>
<accession>A0ABU9AZW6</accession>
<feature type="chain" id="PRO_5045215890" evidence="1">
    <location>
        <begin position="29"/>
        <end position="190"/>
    </location>
</feature>
<dbReference type="InterPro" id="IPR038142">
    <property type="entry name" value="Cytochrome_P460_sp"/>
</dbReference>
<comment type="caution">
    <text evidence="3">The sequence shown here is derived from an EMBL/GenBank/DDBJ whole genome shotgun (WGS) entry which is preliminary data.</text>
</comment>
<keyword evidence="1" id="KW-0732">Signal</keyword>
<dbReference type="Gene3D" id="3.50.70.20">
    <property type="entry name" value="Cytochrome P460"/>
    <property type="match status" value="1"/>
</dbReference>
<gene>
    <name evidence="3" type="ORF">WKV53_21440</name>
</gene>
<keyword evidence="4" id="KW-1185">Reference proteome</keyword>